<keyword evidence="1" id="KW-0812">Transmembrane</keyword>
<dbReference type="SMART" id="SM00304">
    <property type="entry name" value="HAMP"/>
    <property type="match status" value="1"/>
</dbReference>
<dbReference type="InterPro" id="IPR003660">
    <property type="entry name" value="HAMP_dom"/>
</dbReference>
<dbReference type="RefSeq" id="WP_171835597.1">
    <property type="nucleotide sequence ID" value="NZ_CP053708.1"/>
</dbReference>
<dbReference type="GO" id="GO:0016020">
    <property type="term" value="C:membrane"/>
    <property type="evidence" value="ECO:0007669"/>
    <property type="project" value="InterPro"/>
</dbReference>
<dbReference type="GO" id="GO:0007165">
    <property type="term" value="P:signal transduction"/>
    <property type="evidence" value="ECO:0007669"/>
    <property type="project" value="InterPro"/>
</dbReference>
<dbReference type="PROSITE" id="PS50885">
    <property type="entry name" value="HAMP"/>
    <property type="match status" value="1"/>
</dbReference>
<feature type="transmembrane region" description="Helical" evidence="1">
    <location>
        <begin position="213"/>
        <end position="235"/>
    </location>
</feature>
<sequence>MSLRLKFNMVMLATFVVGLLLATFFVHRISVETAKQGQINQAAVMMGEAHATIHYTDTEVAPLLAEQMKVQFLPQGISFFAAAESFRFLTKAFPNYVFHQATSNPTNLSDLPAPWEAAIIQRFRDDAALTKLVSENQTAAGQMLSYALPIKVTDASCLSCHSTPQAAPTTLLDVYGSKHGFGWHMGDIVGATIVSVPEAGALARASHLTLVTFGWLVLVFAVMFALVNLLLNVVIIRPVAHITAIADRVSLGDFTAPEFNVTAKDEIGSLATSFNRMRRSLENAMKMLGD</sequence>
<accession>A0A6M8HQL6</accession>
<proteinExistence type="predicted"/>
<dbReference type="Gene3D" id="6.10.340.10">
    <property type="match status" value="1"/>
</dbReference>
<name>A0A6M8HQL6_9PROT</name>
<keyword evidence="4" id="KW-1185">Reference proteome</keyword>
<evidence type="ECO:0000259" key="2">
    <source>
        <dbReference type="PROSITE" id="PS50885"/>
    </source>
</evidence>
<protein>
    <submittedName>
        <fullName evidence="3">DUF3365 domain-containing protein</fullName>
    </submittedName>
</protein>
<keyword evidence="1" id="KW-1133">Transmembrane helix</keyword>
<keyword evidence="1" id="KW-0472">Membrane</keyword>
<dbReference type="AlphaFoldDB" id="A0A6M8HQL6"/>
<feature type="domain" description="HAMP" evidence="2">
    <location>
        <begin position="233"/>
        <end position="286"/>
    </location>
</feature>
<dbReference type="SUPFAM" id="SSF158472">
    <property type="entry name" value="HAMP domain-like"/>
    <property type="match status" value="1"/>
</dbReference>
<dbReference type="Pfam" id="PF11845">
    <property type="entry name" value="Tll0287-like"/>
    <property type="match status" value="1"/>
</dbReference>
<dbReference type="Proteomes" id="UP000500767">
    <property type="component" value="Chromosome"/>
</dbReference>
<evidence type="ECO:0000256" key="1">
    <source>
        <dbReference type="SAM" id="Phobius"/>
    </source>
</evidence>
<evidence type="ECO:0000313" key="4">
    <source>
        <dbReference type="Proteomes" id="UP000500767"/>
    </source>
</evidence>
<reference evidence="3 4" key="1">
    <citation type="journal article" date="2014" name="World J. Microbiol. Biotechnol.">
        <title>Biodiversity and physiological characteristics of Antarctic and Arctic lichens-associated bacteria.</title>
        <authorList>
            <person name="Lee Y.M."/>
            <person name="Kim E.H."/>
            <person name="Lee H.K."/>
            <person name="Hong S.G."/>
        </authorList>
    </citation>
    <scope>NUCLEOTIDE SEQUENCE [LARGE SCALE GENOMIC DNA]</scope>
    <source>
        <strain evidence="3 4">PAMC 26569</strain>
    </source>
</reference>
<dbReference type="InterPro" id="IPR021796">
    <property type="entry name" value="Tll0287-like_dom"/>
</dbReference>
<dbReference type="EMBL" id="CP053708">
    <property type="protein sequence ID" value="QKE90648.1"/>
    <property type="molecule type" value="Genomic_DNA"/>
</dbReference>
<dbReference type="CDD" id="cd06225">
    <property type="entry name" value="HAMP"/>
    <property type="match status" value="1"/>
</dbReference>
<dbReference type="KEGG" id="lck:HN018_11925"/>
<dbReference type="Pfam" id="PF00672">
    <property type="entry name" value="HAMP"/>
    <property type="match status" value="1"/>
</dbReference>
<gene>
    <name evidence="3" type="ORF">HN018_11925</name>
</gene>
<organism evidence="3 4">
    <name type="scientific">Lichenicola cladoniae</name>
    <dbReference type="NCBI Taxonomy" id="1484109"/>
    <lineage>
        <taxon>Bacteria</taxon>
        <taxon>Pseudomonadati</taxon>
        <taxon>Pseudomonadota</taxon>
        <taxon>Alphaproteobacteria</taxon>
        <taxon>Acetobacterales</taxon>
        <taxon>Acetobacteraceae</taxon>
        <taxon>Lichenicola</taxon>
    </lineage>
</organism>
<evidence type="ECO:0000313" key="3">
    <source>
        <dbReference type="EMBL" id="QKE90648.1"/>
    </source>
</evidence>